<evidence type="ECO:0000256" key="3">
    <source>
        <dbReference type="ARBA" id="ARBA00015915"/>
    </source>
</evidence>
<dbReference type="InterPro" id="IPR006127">
    <property type="entry name" value="ZnuA-like"/>
</dbReference>
<comment type="function">
    <text evidence="12">Part of the ATP-binding cassette (ABC) transport system ZnuABC involved in zinc import. Binds zinc with high affinity and specificity and delivers it to the membrane permease for translocation into the cytoplasm.</text>
</comment>
<keyword evidence="4" id="KW-0813">Transport</keyword>
<dbReference type="CDD" id="cd01019">
    <property type="entry name" value="ZnuA"/>
    <property type="match status" value="1"/>
</dbReference>
<dbReference type="OrthoDB" id="7346865at2"/>
<dbReference type="AlphaFoldDB" id="A0A2P5T0S5"/>
<dbReference type="GO" id="GO:0046872">
    <property type="term" value="F:metal ion binding"/>
    <property type="evidence" value="ECO:0007669"/>
    <property type="project" value="UniProtKB-KW"/>
</dbReference>
<reference evidence="13 14" key="1">
    <citation type="journal article" date="2018" name="Genome Biol. Evol.">
        <title>Cladogenesis and Genomic Streamlining in Extracellular Endosymbionts of Tropical Stink Bugs.</title>
        <authorList>
            <person name="Otero-Bravo A."/>
            <person name="Goffredi S."/>
            <person name="Sabree Z.L."/>
        </authorList>
    </citation>
    <scope>NUCLEOTIDE SEQUENCE [LARGE SCALE GENOMIC DNA]</scope>
    <source>
        <strain evidence="13 14">SoEE</strain>
    </source>
</reference>
<keyword evidence="10" id="KW-0406">Ion transport</keyword>
<dbReference type="Pfam" id="PF01297">
    <property type="entry name" value="ZnuA"/>
    <property type="match status" value="1"/>
</dbReference>
<evidence type="ECO:0000256" key="6">
    <source>
        <dbReference type="ARBA" id="ARBA00022729"/>
    </source>
</evidence>
<dbReference type="GO" id="GO:0006829">
    <property type="term" value="P:zinc ion transport"/>
    <property type="evidence" value="ECO:0007669"/>
    <property type="project" value="UniProtKB-KW"/>
</dbReference>
<dbReference type="EMBL" id="PDKT01000001">
    <property type="protein sequence ID" value="PPI88187.1"/>
    <property type="molecule type" value="Genomic_DNA"/>
</dbReference>
<protein>
    <recommendedName>
        <fullName evidence="3">High-affinity zinc uptake system protein ZnuA</fullName>
    </recommendedName>
</protein>
<evidence type="ECO:0000256" key="8">
    <source>
        <dbReference type="ARBA" id="ARBA00022833"/>
    </source>
</evidence>
<dbReference type="FunFam" id="3.40.50.1980:FF:000006">
    <property type="entry name" value="Zinc ABC transporter substrate-binding protein ZnuA"/>
    <property type="match status" value="1"/>
</dbReference>
<dbReference type="GO" id="GO:0042597">
    <property type="term" value="C:periplasmic space"/>
    <property type="evidence" value="ECO:0007669"/>
    <property type="project" value="UniProtKB-SubCell"/>
</dbReference>
<evidence type="ECO:0000256" key="12">
    <source>
        <dbReference type="ARBA" id="ARBA00045516"/>
    </source>
</evidence>
<keyword evidence="6" id="KW-0732">Signal</keyword>
<evidence type="ECO:0000256" key="2">
    <source>
        <dbReference type="ARBA" id="ARBA00011028"/>
    </source>
</evidence>
<organism evidence="13 14">
    <name type="scientific">Candidatus Pantoea edessiphila</name>
    <dbReference type="NCBI Taxonomy" id="2044610"/>
    <lineage>
        <taxon>Bacteria</taxon>
        <taxon>Pseudomonadati</taxon>
        <taxon>Pseudomonadota</taxon>
        <taxon>Gammaproteobacteria</taxon>
        <taxon>Enterobacterales</taxon>
        <taxon>Erwiniaceae</taxon>
        <taxon>Pantoea</taxon>
    </lineage>
</organism>
<dbReference type="InterPro" id="IPR035520">
    <property type="entry name" value="ZnuA"/>
</dbReference>
<evidence type="ECO:0000256" key="10">
    <source>
        <dbReference type="ARBA" id="ARBA00023065"/>
    </source>
</evidence>
<comment type="similarity">
    <text evidence="2">Belongs to the bacterial solute-binding protein 9 family.</text>
</comment>
<dbReference type="RefSeq" id="WP_136130796.1">
    <property type="nucleotide sequence ID" value="NZ_PDKT01000001.1"/>
</dbReference>
<sequence length="314" mass="36043">MYHKKKIINLLMTLILSNLFAFCINANIVVSIKPIGFIASAISDGIMPIDVMVPDGASEHNYILRLSDEKKLKKTDLLIWSGSEIEPFMAKSVLNIPAYKTLILTEIEGVKKSLIKINGDYCKSYSKNECKKNLNIHLNTKKYNMHIWTSPDIAKNIAVGIHKKLLELMPQQKEKLNKNLKEFQQLLKNVDKKIMIQLAPVKYKRYFVFHDAYLYFEKHYGLSSMGYFVINPEIQPGVKHLYKIRKQIKESNVVCVFSEPQFKPAVIDTITRGIKINKGVLDPLGSNIKLSKDSYLKFLLQLSNQYQACLTQKI</sequence>
<keyword evidence="7" id="KW-0574">Periplasm</keyword>
<dbReference type="PANTHER" id="PTHR42953">
    <property type="entry name" value="HIGH-AFFINITY ZINC UPTAKE SYSTEM PROTEIN ZNUA-RELATED"/>
    <property type="match status" value="1"/>
</dbReference>
<dbReference type="Gene3D" id="3.40.50.1980">
    <property type="entry name" value="Nitrogenase molybdenum iron protein domain"/>
    <property type="match status" value="2"/>
</dbReference>
<keyword evidence="11" id="KW-1015">Disulfide bond</keyword>
<comment type="caution">
    <text evidence="13">The sequence shown here is derived from an EMBL/GenBank/DDBJ whole genome shotgun (WGS) entry which is preliminary data.</text>
</comment>
<evidence type="ECO:0000313" key="14">
    <source>
        <dbReference type="Proteomes" id="UP000296153"/>
    </source>
</evidence>
<dbReference type="Proteomes" id="UP000296153">
    <property type="component" value="Unassembled WGS sequence"/>
</dbReference>
<keyword evidence="5" id="KW-0479">Metal-binding</keyword>
<proteinExistence type="inferred from homology"/>
<name>A0A2P5T0S5_9GAMM</name>
<evidence type="ECO:0000256" key="5">
    <source>
        <dbReference type="ARBA" id="ARBA00022723"/>
    </source>
</evidence>
<keyword evidence="9" id="KW-0864">Zinc transport</keyword>
<dbReference type="PANTHER" id="PTHR42953:SF3">
    <property type="entry name" value="HIGH-AFFINITY ZINC UPTAKE SYSTEM PROTEIN ZNUA"/>
    <property type="match status" value="1"/>
</dbReference>
<evidence type="ECO:0000256" key="7">
    <source>
        <dbReference type="ARBA" id="ARBA00022764"/>
    </source>
</evidence>
<evidence type="ECO:0000313" key="13">
    <source>
        <dbReference type="EMBL" id="PPI88187.1"/>
    </source>
</evidence>
<dbReference type="NCBIfam" id="NF007091">
    <property type="entry name" value="PRK09545.1"/>
    <property type="match status" value="1"/>
</dbReference>
<dbReference type="SUPFAM" id="SSF53807">
    <property type="entry name" value="Helical backbone' metal receptor"/>
    <property type="match status" value="1"/>
</dbReference>
<accession>A0A2P5T0S5</accession>
<comment type="subcellular location">
    <subcellularLocation>
        <location evidence="1">Periplasm</location>
    </subcellularLocation>
</comment>
<evidence type="ECO:0000256" key="1">
    <source>
        <dbReference type="ARBA" id="ARBA00004418"/>
    </source>
</evidence>
<evidence type="ECO:0000256" key="9">
    <source>
        <dbReference type="ARBA" id="ARBA00022906"/>
    </source>
</evidence>
<evidence type="ECO:0000256" key="11">
    <source>
        <dbReference type="ARBA" id="ARBA00023157"/>
    </source>
</evidence>
<evidence type="ECO:0000256" key="4">
    <source>
        <dbReference type="ARBA" id="ARBA00022448"/>
    </source>
</evidence>
<keyword evidence="8" id="KW-0862">Zinc</keyword>
<dbReference type="InterPro" id="IPR050492">
    <property type="entry name" value="Bact_metal-bind_prot9"/>
</dbReference>
<gene>
    <name evidence="13" type="ORF">CRV12_00925</name>
</gene>